<dbReference type="EMBL" id="JAERSF010000004">
    <property type="protein sequence ID" value="MBL0738863.1"/>
    <property type="molecule type" value="Genomic_DNA"/>
</dbReference>
<evidence type="ECO:0008006" key="4">
    <source>
        <dbReference type="Google" id="ProtNLM"/>
    </source>
</evidence>
<feature type="transmembrane region" description="Helical" evidence="1">
    <location>
        <begin position="182"/>
        <end position="208"/>
    </location>
</feature>
<feature type="transmembrane region" description="Helical" evidence="1">
    <location>
        <begin position="220"/>
        <end position="237"/>
    </location>
</feature>
<feature type="transmembrane region" description="Helical" evidence="1">
    <location>
        <begin position="97"/>
        <end position="117"/>
    </location>
</feature>
<feature type="transmembrane region" description="Helical" evidence="1">
    <location>
        <begin position="155"/>
        <end position="176"/>
    </location>
</feature>
<gene>
    <name evidence="2" type="ORF">JI750_18350</name>
</gene>
<accession>A0ABS1KHN2</accession>
<keyword evidence="1" id="KW-1133">Transmembrane helix</keyword>
<proteinExistence type="predicted"/>
<organism evidence="2 3">
    <name type="scientific">Flavobacterium tagetis</name>
    <dbReference type="NCBI Taxonomy" id="2801336"/>
    <lineage>
        <taxon>Bacteria</taxon>
        <taxon>Pseudomonadati</taxon>
        <taxon>Bacteroidota</taxon>
        <taxon>Flavobacteriia</taxon>
        <taxon>Flavobacteriales</taxon>
        <taxon>Flavobacteriaceae</taxon>
        <taxon>Flavobacterium</taxon>
    </lineage>
</organism>
<name>A0ABS1KHN2_9FLAO</name>
<sequence>MSGSMLHVGFIIPTYICFLSIVLCSIVRIKVYNKKKIELTLIGFSAFVIVLLINFIFSASTSFGNYGTVISLGLLTFLVIFYFVSKNVDFKYYLYRVLKFILILSLIGFVLSIFRLGTSTQIGDGFKTITIGYVFYYYWDQAIGPIIFYRNQGIFWEPGILAVYANIFLFLSLFVYKNKKNVWLAVLCVLTTFSTTGFFILLIQLAVFLKKNKLGFLKKIFLSFGVVFVVLILFLSFSDKKNSAEDEAVSSYGMRSFDLYSGFMVAISNPMVGVGLNKEAFFKERNKFIPAEISEIFEVIEERGNSNSIMQLFYTMGLVIAFLTLYMLYKQSFFEEQRGLFFVIMVISLSSEPLLLSPFFMFFVFSVVLFKENAINDAMNNDLLMITDKK</sequence>
<keyword evidence="1" id="KW-0472">Membrane</keyword>
<feature type="transmembrane region" description="Helical" evidence="1">
    <location>
        <begin position="6"/>
        <end position="27"/>
    </location>
</feature>
<protein>
    <recommendedName>
        <fullName evidence="4">O-Antigen ligase</fullName>
    </recommendedName>
</protein>
<comment type="caution">
    <text evidence="2">The sequence shown here is derived from an EMBL/GenBank/DDBJ whole genome shotgun (WGS) entry which is preliminary data.</text>
</comment>
<feature type="transmembrane region" description="Helical" evidence="1">
    <location>
        <begin position="39"/>
        <end position="57"/>
    </location>
</feature>
<evidence type="ECO:0000313" key="3">
    <source>
        <dbReference type="Proteomes" id="UP000603728"/>
    </source>
</evidence>
<dbReference type="RefSeq" id="WP_202005635.1">
    <property type="nucleotide sequence ID" value="NZ_JAERSF010000004.1"/>
</dbReference>
<dbReference type="Proteomes" id="UP000603728">
    <property type="component" value="Unassembled WGS sequence"/>
</dbReference>
<feature type="transmembrane region" description="Helical" evidence="1">
    <location>
        <begin position="312"/>
        <end position="329"/>
    </location>
</feature>
<evidence type="ECO:0000313" key="2">
    <source>
        <dbReference type="EMBL" id="MBL0738863.1"/>
    </source>
</evidence>
<feature type="transmembrane region" description="Helical" evidence="1">
    <location>
        <begin position="341"/>
        <end position="370"/>
    </location>
</feature>
<keyword evidence="3" id="KW-1185">Reference proteome</keyword>
<reference evidence="2 3" key="1">
    <citation type="submission" date="2021-01" db="EMBL/GenBank/DDBJ databases">
        <title>Genome seq and assembly of Flavobacterium sp. GN10.</title>
        <authorList>
            <person name="Chhetri G."/>
        </authorList>
    </citation>
    <scope>NUCLEOTIDE SEQUENCE [LARGE SCALE GENOMIC DNA]</scope>
    <source>
        <strain evidence="2 3">GN10</strain>
    </source>
</reference>
<keyword evidence="1" id="KW-0812">Transmembrane</keyword>
<evidence type="ECO:0000256" key="1">
    <source>
        <dbReference type="SAM" id="Phobius"/>
    </source>
</evidence>
<feature type="transmembrane region" description="Helical" evidence="1">
    <location>
        <begin position="63"/>
        <end position="85"/>
    </location>
</feature>